<accession>A0ACB8WJN8</accession>
<sequence>WVPSESGPPLNIYGPARQGPLKVTGQTKSGSEAHHEKKNIKDRYVARIGVTGAPPWSQAWGWGSAGERLVAGSLPTGPGRAQPEMATWARLPVGSPPAGRSMRGRCNVVWVAVVAGSLDDPIPGTKQNWLAIGTWNVTSPGGEGA</sequence>
<evidence type="ECO:0000313" key="2">
    <source>
        <dbReference type="Proteomes" id="UP000831701"/>
    </source>
</evidence>
<organism evidence="1 2">
    <name type="scientific">Scortum barcoo</name>
    <name type="common">barcoo grunter</name>
    <dbReference type="NCBI Taxonomy" id="214431"/>
    <lineage>
        <taxon>Eukaryota</taxon>
        <taxon>Metazoa</taxon>
        <taxon>Chordata</taxon>
        <taxon>Craniata</taxon>
        <taxon>Vertebrata</taxon>
        <taxon>Euteleostomi</taxon>
        <taxon>Actinopterygii</taxon>
        <taxon>Neopterygii</taxon>
        <taxon>Teleostei</taxon>
        <taxon>Neoteleostei</taxon>
        <taxon>Acanthomorphata</taxon>
        <taxon>Eupercaria</taxon>
        <taxon>Centrarchiformes</taxon>
        <taxon>Terapontoidei</taxon>
        <taxon>Terapontidae</taxon>
        <taxon>Scortum</taxon>
    </lineage>
</organism>
<evidence type="ECO:0000313" key="1">
    <source>
        <dbReference type="EMBL" id="KAI3367926.1"/>
    </source>
</evidence>
<keyword evidence="2" id="KW-1185">Reference proteome</keyword>
<dbReference type="Proteomes" id="UP000831701">
    <property type="component" value="Chromosome 9"/>
</dbReference>
<protein>
    <submittedName>
        <fullName evidence="1">Uncharacterized protein</fullName>
    </submittedName>
</protein>
<comment type="caution">
    <text evidence="1">The sequence shown here is derived from an EMBL/GenBank/DDBJ whole genome shotgun (WGS) entry which is preliminary data.</text>
</comment>
<dbReference type="EMBL" id="CM041539">
    <property type="protein sequence ID" value="KAI3367926.1"/>
    <property type="molecule type" value="Genomic_DNA"/>
</dbReference>
<gene>
    <name evidence="1" type="ORF">L3Q82_026754</name>
</gene>
<name>A0ACB8WJN8_9TELE</name>
<proteinExistence type="predicted"/>
<reference evidence="1" key="1">
    <citation type="submission" date="2022-04" db="EMBL/GenBank/DDBJ databases">
        <title>Jade perch genome.</title>
        <authorList>
            <person name="Chao B."/>
        </authorList>
    </citation>
    <scope>NUCLEOTIDE SEQUENCE</scope>
    <source>
        <strain evidence="1">CB-2022</strain>
    </source>
</reference>
<feature type="non-terminal residue" evidence="1">
    <location>
        <position position="1"/>
    </location>
</feature>